<dbReference type="InParanoid" id="A0A409XD66"/>
<keyword evidence="4" id="KW-1185">Reference proteome</keyword>
<evidence type="ECO:0008006" key="5">
    <source>
        <dbReference type="Google" id="ProtNLM"/>
    </source>
</evidence>
<keyword evidence="2" id="KW-0472">Membrane</keyword>
<evidence type="ECO:0000256" key="2">
    <source>
        <dbReference type="SAM" id="Phobius"/>
    </source>
</evidence>
<dbReference type="PANTHER" id="PTHR33979:SF2">
    <property type="entry name" value="PEPTIDASE M50B-LIKE-DOMAIN-CONTAINING PROTEIN"/>
    <property type="match status" value="1"/>
</dbReference>
<sequence length="280" mass="30436">MSVLPSRPPVAPPLSSATPTSGSGPLTPSSDQIVVLYVIVAMAVVIFGFWNVPVVRNLINPLKLFTIGWHELCHITAAIMSGGRILKITIDPHVGGATIVEGGSPGFVLSSGYIGSTLLGGVFVLAGWDTLVAKVMSFVLGVGLVLPLVLVRDKLTIMLTICYEGLLIGFWQALRWYCLFIGVMKCTQYFCIGDVADDRFFHKTNDSDATQFSLLYPRIGAHVWATFWIIFQLGFLVGFAVLGIYAFKITRDEMDAQAGKCLLFFSVLQLNQPPASFLPT</sequence>
<comment type="caution">
    <text evidence="3">The sequence shown here is derived from an EMBL/GenBank/DDBJ whole genome shotgun (WGS) entry which is preliminary data.</text>
</comment>
<feature type="region of interest" description="Disordered" evidence="1">
    <location>
        <begin position="1"/>
        <end position="25"/>
    </location>
</feature>
<protein>
    <recommendedName>
        <fullName evidence="5">Peptidase M50B-like-domain-containing protein</fullName>
    </recommendedName>
</protein>
<name>A0A409XD66_PSICY</name>
<reference evidence="3 4" key="1">
    <citation type="journal article" date="2018" name="Evol. Lett.">
        <title>Horizontal gene cluster transfer increased hallucinogenic mushroom diversity.</title>
        <authorList>
            <person name="Reynolds H.T."/>
            <person name="Vijayakumar V."/>
            <person name="Gluck-Thaler E."/>
            <person name="Korotkin H.B."/>
            <person name="Matheny P.B."/>
            <person name="Slot J.C."/>
        </authorList>
    </citation>
    <scope>NUCLEOTIDE SEQUENCE [LARGE SCALE GENOMIC DNA]</scope>
    <source>
        <strain evidence="3 4">2631</strain>
    </source>
</reference>
<evidence type="ECO:0000313" key="4">
    <source>
        <dbReference type="Proteomes" id="UP000283269"/>
    </source>
</evidence>
<dbReference type="OrthoDB" id="40823at2759"/>
<dbReference type="PANTHER" id="PTHR33979">
    <property type="entry name" value="OS02G0221600 PROTEIN"/>
    <property type="match status" value="1"/>
</dbReference>
<accession>A0A409XD66</accession>
<feature type="transmembrane region" description="Helical" evidence="2">
    <location>
        <begin position="157"/>
        <end position="174"/>
    </location>
</feature>
<feature type="transmembrane region" description="Helical" evidence="2">
    <location>
        <begin position="131"/>
        <end position="150"/>
    </location>
</feature>
<keyword evidence="2" id="KW-0812">Transmembrane</keyword>
<organism evidence="3 4">
    <name type="scientific">Psilocybe cyanescens</name>
    <dbReference type="NCBI Taxonomy" id="93625"/>
    <lineage>
        <taxon>Eukaryota</taxon>
        <taxon>Fungi</taxon>
        <taxon>Dikarya</taxon>
        <taxon>Basidiomycota</taxon>
        <taxon>Agaricomycotina</taxon>
        <taxon>Agaricomycetes</taxon>
        <taxon>Agaricomycetidae</taxon>
        <taxon>Agaricales</taxon>
        <taxon>Agaricineae</taxon>
        <taxon>Strophariaceae</taxon>
        <taxon>Psilocybe</taxon>
    </lineage>
</organism>
<dbReference type="Proteomes" id="UP000283269">
    <property type="component" value="Unassembled WGS sequence"/>
</dbReference>
<keyword evidence="2" id="KW-1133">Transmembrane helix</keyword>
<gene>
    <name evidence="3" type="ORF">CVT25_009476</name>
</gene>
<dbReference type="AlphaFoldDB" id="A0A409XD66"/>
<feature type="transmembrane region" description="Helical" evidence="2">
    <location>
        <begin position="223"/>
        <end position="247"/>
    </location>
</feature>
<feature type="compositionally biased region" description="Pro residues" evidence="1">
    <location>
        <begin position="1"/>
        <end position="12"/>
    </location>
</feature>
<dbReference type="InterPro" id="IPR049500">
    <property type="entry name" value="Peptidase_M50B-like"/>
</dbReference>
<proteinExistence type="predicted"/>
<feature type="transmembrane region" description="Helical" evidence="2">
    <location>
        <begin position="34"/>
        <end position="55"/>
    </location>
</feature>
<dbReference type="EMBL" id="NHYD01002045">
    <property type="protein sequence ID" value="PPQ88712.1"/>
    <property type="molecule type" value="Genomic_DNA"/>
</dbReference>
<feature type="transmembrane region" description="Helical" evidence="2">
    <location>
        <begin position="107"/>
        <end position="125"/>
    </location>
</feature>
<dbReference type="Pfam" id="PF13398">
    <property type="entry name" value="Peptidase_M50B"/>
    <property type="match status" value="1"/>
</dbReference>
<feature type="compositionally biased region" description="Low complexity" evidence="1">
    <location>
        <begin position="13"/>
        <end position="25"/>
    </location>
</feature>
<evidence type="ECO:0000313" key="3">
    <source>
        <dbReference type="EMBL" id="PPQ88712.1"/>
    </source>
</evidence>
<evidence type="ECO:0000256" key="1">
    <source>
        <dbReference type="SAM" id="MobiDB-lite"/>
    </source>
</evidence>